<dbReference type="AlphaFoldDB" id="A0A101FV39"/>
<dbReference type="EMBL" id="LGFT01000011">
    <property type="protein sequence ID" value="KUK44949.1"/>
    <property type="molecule type" value="Genomic_DNA"/>
</dbReference>
<reference evidence="3 4" key="2">
    <citation type="journal article" date="2015" name="MBio">
        <title>Genome-Resolved Metagenomic Analysis Reveals Roles for Candidate Phyla and Other Microbial Community Members in Biogeochemical Transformations in Oil Reservoirs.</title>
        <authorList>
            <person name="Hu P."/>
            <person name="Tom L."/>
            <person name="Singh A."/>
            <person name="Thomas B.C."/>
            <person name="Baker B.J."/>
            <person name="Piceno Y.M."/>
            <person name="Andersen G.L."/>
            <person name="Banfield J.F."/>
        </authorList>
    </citation>
    <scope>NUCLEOTIDE SEQUENCE [LARGE SCALE GENOMIC DNA]</scope>
    <source>
        <strain evidence="1">57_489</strain>
    </source>
</reference>
<dbReference type="Proteomes" id="UP000053961">
    <property type="component" value="Unassembled WGS sequence"/>
</dbReference>
<accession>A0A101FV39</accession>
<proteinExistence type="predicted"/>
<evidence type="ECO:0000313" key="1">
    <source>
        <dbReference type="EMBL" id="KUK44949.1"/>
    </source>
</evidence>
<name>A0A101FV39_9EURY</name>
<gene>
    <name evidence="1" type="ORF">XD72_0655</name>
    <name evidence="2" type="ORF">XE07_1877</name>
</gene>
<reference evidence="2" key="1">
    <citation type="journal article" date="2015" name="MBio">
        <title>Genome-resolved metagenomic analysis reveals roles for candidate phyla and other microbial community members in biogeochemical transformations in oil reservoirs.</title>
        <authorList>
            <person name="Hu P."/>
            <person name="Tom L."/>
            <person name="Singh A."/>
            <person name="Thomas B.C."/>
            <person name="Baker B.J."/>
            <person name="Piceno Y.M."/>
            <person name="Andersen G.L."/>
            <person name="Banfield J.F."/>
        </authorList>
    </citation>
    <scope>NUCLEOTIDE SEQUENCE [LARGE SCALE GENOMIC DNA]</scope>
    <source>
        <strain evidence="2">56_747</strain>
    </source>
</reference>
<evidence type="ECO:0000313" key="3">
    <source>
        <dbReference type="Proteomes" id="UP000053961"/>
    </source>
</evidence>
<dbReference type="EMBL" id="LGHB01000037">
    <property type="protein sequence ID" value="KUK95139.1"/>
    <property type="molecule type" value="Genomic_DNA"/>
</dbReference>
<evidence type="ECO:0000313" key="4">
    <source>
        <dbReference type="Proteomes" id="UP000057043"/>
    </source>
</evidence>
<dbReference type="Proteomes" id="UP000057043">
    <property type="component" value="Unassembled WGS sequence"/>
</dbReference>
<dbReference type="PATRIC" id="fig|301375.6.peg.1320"/>
<sequence length="128" mass="13245">MRSIVLLILAAMALSSVADGCCGGGGLDGVGGPKMIRDLCPIGEIIRGPHMTYAEDGRFGVALVIDPTGTSSMAFTRGGDACGLDGPCPVEPSPIEAAEPLQFGQLVTAHLDDVLVDFDARRDMWAAK</sequence>
<protein>
    <submittedName>
        <fullName evidence="1">Uncharacterized protein</fullName>
    </submittedName>
</protein>
<comment type="caution">
    <text evidence="1">The sequence shown here is derived from an EMBL/GenBank/DDBJ whole genome shotgun (WGS) entry which is preliminary data.</text>
</comment>
<evidence type="ECO:0000313" key="2">
    <source>
        <dbReference type="EMBL" id="KUK95139.1"/>
    </source>
</evidence>
<organism evidence="1 4">
    <name type="scientific">Methanothrix harundinacea</name>
    <dbReference type="NCBI Taxonomy" id="301375"/>
    <lineage>
        <taxon>Archaea</taxon>
        <taxon>Methanobacteriati</taxon>
        <taxon>Methanobacteriota</taxon>
        <taxon>Stenosarchaea group</taxon>
        <taxon>Methanomicrobia</taxon>
        <taxon>Methanotrichales</taxon>
        <taxon>Methanotrichaceae</taxon>
        <taxon>Methanothrix</taxon>
    </lineage>
</organism>